<dbReference type="Proteomes" id="UP000499080">
    <property type="component" value="Unassembled WGS sequence"/>
</dbReference>
<accession>A0A4Y2S818</accession>
<evidence type="ECO:0000313" key="2">
    <source>
        <dbReference type="EMBL" id="GBN83437.1"/>
    </source>
</evidence>
<dbReference type="EMBL" id="BGPR01150062">
    <property type="protein sequence ID" value="GBN83437.1"/>
    <property type="molecule type" value="Genomic_DNA"/>
</dbReference>
<reference evidence="1 4" key="1">
    <citation type="journal article" date="2019" name="Sci. Rep.">
        <title>Orb-weaving spider Araneus ventricosus genome elucidates the spidroin gene catalogue.</title>
        <authorList>
            <person name="Kono N."/>
            <person name="Nakamura H."/>
            <person name="Ohtoshi R."/>
            <person name="Moran D.A.P."/>
            <person name="Shinohara A."/>
            <person name="Yoshida Y."/>
            <person name="Fujiwara M."/>
            <person name="Mori M."/>
            <person name="Tomita M."/>
            <person name="Arakawa K."/>
        </authorList>
    </citation>
    <scope>NUCLEOTIDE SEQUENCE [LARGE SCALE GENOMIC DNA]</scope>
</reference>
<protein>
    <submittedName>
        <fullName evidence="1">Uncharacterized protein</fullName>
    </submittedName>
</protein>
<gene>
    <name evidence="1" type="ORF">AVEN_11584_1</name>
    <name evidence="3" type="ORF">AVEN_220279_1</name>
    <name evidence="2" type="ORF">AVEN_30346_1</name>
</gene>
<organism evidence="1 4">
    <name type="scientific">Araneus ventricosus</name>
    <name type="common">Orbweaver spider</name>
    <name type="synonym">Epeira ventricosa</name>
    <dbReference type="NCBI Taxonomy" id="182803"/>
    <lineage>
        <taxon>Eukaryota</taxon>
        <taxon>Metazoa</taxon>
        <taxon>Ecdysozoa</taxon>
        <taxon>Arthropoda</taxon>
        <taxon>Chelicerata</taxon>
        <taxon>Arachnida</taxon>
        <taxon>Araneae</taxon>
        <taxon>Araneomorphae</taxon>
        <taxon>Entelegynae</taxon>
        <taxon>Araneoidea</taxon>
        <taxon>Araneidae</taxon>
        <taxon>Araneus</taxon>
    </lineage>
</organism>
<name>A0A4Y2S818_ARAVE</name>
<evidence type="ECO:0000313" key="1">
    <source>
        <dbReference type="EMBL" id="GBN83425.1"/>
    </source>
</evidence>
<dbReference type="AlphaFoldDB" id="A0A4Y2S818"/>
<keyword evidence="4" id="KW-1185">Reference proteome</keyword>
<evidence type="ECO:0000313" key="4">
    <source>
        <dbReference type="Proteomes" id="UP000499080"/>
    </source>
</evidence>
<evidence type="ECO:0000313" key="3">
    <source>
        <dbReference type="EMBL" id="GBN83491.1"/>
    </source>
</evidence>
<dbReference type="EMBL" id="BGPR01150058">
    <property type="protein sequence ID" value="GBN83425.1"/>
    <property type="molecule type" value="Genomic_DNA"/>
</dbReference>
<dbReference type="EMBL" id="BGPR01150097">
    <property type="protein sequence ID" value="GBN83491.1"/>
    <property type="molecule type" value="Genomic_DNA"/>
</dbReference>
<proteinExistence type="predicted"/>
<comment type="caution">
    <text evidence="1">The sequence shown here is derived from an EMBL/GenBank/DDBJ whole genome shotgun (WGS) entry which is preliminary data.</text>
</comment>
<sequence length="121" mass="14071">MCRPPFRKIAVRRGIALLQNIKRHLCSSYSVMESEMLRKAMKKCGSSSDSCVPEWRKICKWPMRRPPFRNKAVRRGIALLQSIKQRLCSSYSVMESEMLRKAMKKCGSSSDSCVPEWRMTH</sequence>